<proteinExistence type="predicted"/>
<sequence length="129" mass="13683">MVGLLIYILVSNIFLAIAAASLGPPLFAMIAWIAQCSFVKNVGKLVGMLVSVLSLTPQIILSGACGDDGYKACFEDCPLDPIKFNHNALFHVILLIGYVILAWAEDKSPSVIAGVNGAKSDDEKSDDEA</sequence>
<protein>
    <submittedName>
        <fullName evidence="2">Uncharacterized protein</fullName>
    </submittedName>
</protein>
<name>A0A7S3Q8B1_9STRA</name>
<keyword evidence="1" id="KW-1133">Transmembrane helix</keyword>
<gene>
    <name evidence="2" type="ORF">CDEB00056_LOCUS14020</name>
</gene>
<feature type="transmembrane region" description="Helical" evidence="1">
    <location>
        <begin position="45"/>
        <end position="64"/>
    </location>
</feature>
<dbReference type="EMBL" id="HBIO01018265">
    <property type="protein sequence ID" value="CAE0469167.1"/>
    <property type="molecule type" value="Transcribed_RNA"/>
</dbReference>
<accession>A0A7S3Q8B1</accession>
<feature type="transmembrane region" description="Helical" evidence="1">
    <location>
        <begin position="6"/>
        <end position="33"/>
    </location>
</feature>
<evidence type="ECO:0000256" key="1">
    <source>
        <dbReference type="SAM" id="Phobius"/>
    </source>
</evidence>
<organism evidence="2">
    <name type="scientific">Chaetoceros debilis</name>
    <dbReference type="NCBI Taxonomy" id="122233"/>
    <lineage>
        <taxon>Eukaryota</taxon>
        <taxon>Sar</taxon>
        <taxon>Stramenopiles</taxon>
        <taxon>Ochrophyta</taxon>
        <taxon>Bacillariophyta</taxon>
        <taxon>Coscinodiscophyceae</taxon>
        <taxon>Chaetocerotophycidae</taxon>
        <taxon>Chaetocerotales</taxon>
        <taxon>Chaetocerotaceae</taxon>
        <taxon>Chaetoceros</taxon>
    </lineage>
</organism>
<evidence type="ECO:0000313" key="2">
    <source>
        <dbReference type="EMBL" id="CAE0469167.1"/>
    </source>
</evidence>
<reference evidence="2" key="1">
    <citation type="submission" date="2021-01" db="EMBL/GenBank/DDBJ databases">
        <authorList>
            <person name="Corre E."/>
            <person name="Pelletier E."/>
            <person name="Niang G."/>
            <person name="Scheremetjew M."/>
            <person name="Finn R."/>
            <person name="Kale V."/>
            <person name="Holt S."/>
            <person name="Cochrane G."/>
            <person name="Meng A."/>
            <person name="Brown T."/>
            <person name="Cohen L."/>
        </authorList>
    </citation>
    <scope>NUCLEOTIDE SEQUENCE</scope>
    <source>
        <strain evidence="2">MM31A-1</strain>
    </source>
</reference>
<dbReference type="AlphaFoldDB" id="A0A7S3Q8B1"/>
<keyword evidence="1" id="KW-0472">Membrane</keyword>
<keyword evidence="1" id="KW-0812">Transmembrane</keyword>
<feature type="transmembrane region" description="Helical" evidence="1">
    <location>
        <begin position="84"/>
        <end position="104"/>
    </location>
</feature>